<reference evidence="2" key="1">
    <citation type="submission" date="2016-11" db="EMBL/GenBank/DDBJ databases">
        <authorList>
            <person name="Varghese N."/>
            <person name="Submissions S."/>
        </authorList>
    </citation>
    <scope>NUCLEOTIDE SEQUENCE [LARGE SCALE GENOMIC DNA]</scope>
    <source>
        <strain evidence="2">DSM 12395</strain>
    </source>
</reference>
<gene>
    <name evidence="1" type="ORF">SAMN02745133_01881</name>
</gene>
<dbReference type="Proteomes" id="UP000184148">
    <property type="component" value="Unassembled WGS sequence"/>
</dbReference>
<dbReference type="OrthoDB" id="9810692at2"/>
<accession>A0A1M4Z3Z6</accession>
<dbReference type="RefSeq" id="WP_073239075.1">
    <property type="nucleotide sequence ID" value="NZ_FQUY01000012.1"/>
</dbReference>
<organism evidence="1 2">
    <name type="scientific">Desulforamulus putei DSM 12395</name>
    <dbReference type="NCBI Taxonomy" id="1121429"/>
    <lineage>
        <taxon>Bacteria</taxon>
        <taxon>Bacillati</taxon>
        <taxon>Bacillota</taxon>
        <taxon>Clostridia</taxon>
        <taxon>Eubacteriales</taxon>
        <taxon>Peptococcaceae</taxon>
        <taxon>Desulforamulus</taxon>
    </lineage>
</organism>
<dbReference type="STRING" id="1121429.SAMN02745133_01881"/>
<dbReference type="EMBL" id="FQUY01000012">
    <property type="protein sequence ID" value="SHF12316.1"/>
    <property type="molecule type" value="Genomic_DNA"/>
</dbReference>
<dbReference type="NCBIfam" id="TIGR01683">
    <property type="entry name" value="thiS"/>
    <property type="match status" value="1"/>
</dbReference>
<dbReference type="AlphaFoldDB" id="A0A1M4Z3Z6"/>
<dbReference type="CDD" id="cd00565">
    <property type="entry name" value="Ubl_ThiS"/>
    <property type="match status" value="1"/>
</dbReference>
<dbReference type="Pfam" id="PF02597">
    <property type="entry name" value="ThiS"/>
    <property type="match status" value="1"/>
</dbReference>
<dbReference type="PANTHER" id="PTHR34472:SF1">
    <property type="entry name" value="SULFUR CARRIER PROTEIN THIS"/>
    <property type="match status" value="1"/>
</dbReference>
<dbReference type="Gene3D" id="3.10.20.30">
    <property type="match status" value="1"/>
</dbReference>
<protein>
    <submittedName>
        <fullName evidence="1">Sulfur carrier protein</fullName>
    </submittedName>
</protein>
<name>A0A1M4Z3Z6_9FIRM</name>
<dbReference type="InterPro" id="IPR012675">
    <property type="entry name" value="Beta-grasp_dom_sf"/>
</dbReference>
<dbReference type="PANTHER" id="PTHR34472">
    <property type="entry name" value="SULFUR CARRIER PROTEIN THIS"/>
    <property type="match status" value="1"/>
</dbReference>
<evidence type="ECO:0000313" key="1">
    <source>
        <dbReference type="EMBL" id="SHF12316.1"/>
    </source>
</evidence>
<dbReference type="InterPro" id="IPR003749">
    <property type="entry name" value="ThiS/MoaD-like"/>
</dbReference>
<dbReference type="InterPro" id="IPR016155">
    <property type="entry name" value="Mopterin_synth/thiamin_S_b"/>
</dbReference>
<dbReference type="InterPro" id="IPR010035">
    <property type="entry name" value="Thi_S"/>
</dbReference>
<sequence>MKIFYNGRELIVEDGSTIAGLLGRRGLNPDTVIVEYNYRLVKKEEWSSITLQENDSIEVLRFVGGG</sequence>
<keyword evidence="2" id="KW-1185">Reference proteome</keyword>
<proteinExistence type="predicted"/>
<dbReference type="SUPFAM" id="SSF54285">
    <property type="entry name" value="MoaD/ThiS"/>
    <property type="match status" value="1"/>
</dbReference>
<evidence type="ECO:0000313" key="2">
    <source>
        <dbReference type="Proteomes" id="UP000184148"/>
    </source>
</evidence>